<evidence type="ECO:0000313" key="2">
    <source>
        <dbReference type="EMBL" id="MCQ9210855.1"/>
    </source>
</evidence>
<evidence type="ECO:0000256" key="1">
    <source>
        <dbReference type="SAM" id="SignalP"/>
    </source>
</evidence>
<dbReference type="Gene3D" id="2.60.40.2850">
    <property type="match status" value="1"/>
</dbReference>
<dbReference type="Proteomes" id="UP001059480">
    <property type="component" value="Unassembled WGS sequence"/>
</dbReference>
<organism evidence="2 3">
    <name type="scientific">Granulicatella seriolae</name>
    <dbReference type="NCBI Taxonomy" id="2967226"/>
    <lineage>
        <taxon>Bacteria</taxon>
        <taxon>Bacillati</taxon>
        <taxon>Bacillota</taxon>
        <taxon>Bacilli</taxon>
        <taxon>Lactobacillales</taxon>
        <taxon>Carnobacteriaceae</taxon>
        <taxon>Granulicatella</taxon>
    </lineage>
</organism>
<accession>A0ABT1WQT1</accession>
<evidence type="ECO:0000313" key="3">
    <source>
        <dbReference type="Proteomes" id="UP001059480"/>
    </source>
</evidence>
<reference evidence="2" key="2">
    <citation type="journal article" date="2023" name="Curr. Microbiol.">
        <title>Granulicatella seriolae sp. nov., a Novel Facultative Anaerobe Isolated from Yellowtail Marine Fish.</title>
        <authorList>
            <person name="Lee M."/>
            <person name="Choi Y.J."/>
            <person name="Farooq A."/>
            <person name="Jeong J.B."/>
            <person name="Jung M.Y."/>
        </authorList>
    </citation>
    <scope>NUCLEOTIDE SEQUENCE</scope>
    <source>
        <strain evidence="2">S8</strain>
    </source>
</reference>
<feature type="signal peptide" evidence="1">
    <location>
        <begin position="1"/>
        <end position="26"/>
    </location>
</feature>
<reference evidence="2" key="1">
    <citation type="submission" date="2022-07" db="EMBL/GenBank/DDBJ databases">
        <authorList>
            <person name="Jung M.-Y."/>
            <person name="Lee M."/>
        </authorList>
    </citation>
    <scope>NUCLEOTIDE SEQUENCE</scope>
    <source>
        <strain evidence="2">S8</strain>
    </source>
</reference>
<protein>
    <submittedName>
        <fullName evidence="2">Lactococcin 972 family bacteriocin</fullName>
    </submittedName>
</protein>
<keyword evidence="1" id="KW-0732">Signal</keyword>
<dbReference type="InterPro" id="IPR006540">
    <property type="entry name" value="Lactococcin_972"/>
</dbReference>
<reference evidence="2" key="3">
    <citation type="journal article" date="2023" name="Microbiol. Resour. Announc.">
        <title>Draft Genome Sequence of Granulicatella sp. Strain S8, Isolated from a Marine Fish, Seriola quinqueradiata.</title>
        <authorList>
            <person name="Lee M."/>
            <person name="Farooq A."/>
            <person name="Jeong J.B."/>
            <person name="Jung M.Y."/>
        </authorList>
    </citation>
    <scope>NUCLEOTIDE SEQUENCE</scope>
    <source>
        <strain evidence="2">S8</strain>
    </source>
</reference>
<sequence length="99" mass="10640">MQIKGKLVKLTLVAALLLSFLTPVLAVSVQGGEWSYGGHHDPVNWGAFSNYYHPTRHHWSSVVRHSDSKSSKGYAGAGGTSKAFVNTQVGEGASFDFGF</sequence>
<comment type="caution">
    <text evidence="2">The sequence shown here is derived from an EMBL/GenBank/DDBJ whole genome shotgun (WGS) entry which is preliminary data.</text>
</comment>
<dbReference type="NCBIfam" id="TIGR01653">
    <property type="entry name" value="lactococcin_972"/>
    <property type="match status" value="1"/>
</dbReference>
<dbReference type="EMBL" id="JANHNZ010000016">
    <property type="protein sequence ID" value="MCQ9210855.1"/>
    <property type="molecule type" value="Genomic_DNA"/>
</dbReference>
<name>A0ABT1WQT1_9LACT</name>
<keyword evidence="3" id="KW-1185">Reference proteome</keyword>
<proteinExistence type="predicted"/>
<dbReference type="Pfam" id="PF09683">
    <property type="entry name" value="Lactococcin_972"/>
    <property type="match status" value="1"/>
</dbReference>
<gene>
    <name evidence="2" type="ORF">NPA36_09940</name>
</gene>
<feature type="chain" id="PRO_5046900498" evidence="1">
    <location>
        <begin position="27"/>
        <end position="99"/>
    </location>
</feature>